<accession>A0A9E6SYI3</accession>
<proteinExistence type="predicted"/>
<evidence type="ECO:0000313" key="3">
    <source>
        <dbReference type="Proteomes" id="UP000683551"/>
    </source>
</evidence>
<dbReference type="RefSeq" id="WP_273145446.1">
    <property type="nucleotide sequence ID" value="NZ_CP053675.1"/>
</dbReference>
<reference evidence="2" key="1">
    <citation type="submission" date="2021-02" db="EMBL/GenBank/DDBJ databases">
        <title>Comparative genomics of Ferrovum myxofaciens strains, predominant extremophile bacteria forming large biofilm stalactites in acid mine ecosystems.</title>
        <authorList>
            <person name="Burkartova K."/>
            <person name="Ridl J."/>
            <person name="Pajer P."/>
            <person name="Falteisek L."/>
        </authorList>
    </citation>
    <scope>NUCLEOTIDE SEQUENCE</scope>
    <source>
        <strain evidence="2">MI1III</strain>
    </source>
</reference>
<name>A0A9E6SYI3_9PROT</name>
<dbReference type="SUPFAM" id="SSF48452">
    <property type="entry name" value="TPR-like"/>
    <property type="match status" value="1"/>
</dbReference>
<evidence type="ECO:0000313" key="2">
    <source>
        <dbReference type="EMBL" id="QWY77961.1"/>
    </source>
</evidence>
<dbReference type="Pfam" id="PF14280">
    <property type="entry name" value="DUF4365"/>
    <property type="match status" value="1"/>
</dbReference>
<evidence type="ECO:0000259" key="1">
    <source>
        <dbReference type="Pfam" id="PF14280"/>
    </source>
</evidence>
<feature type="domain" description="DUF4365" evidence="1">
    <location>
        <begin position="23"/>
        <end position="157"/>
    </location>
</feature>
<dbReference type="InterPro" id="IPR025375">
    <property type="entry name" value="DUF4365"/>
</dbReference>
<dbReference type="InterPro" id="IPR011990">
    <property type="entry name" value="TPR-like_helical_dom_sf"/>
</dbReference>
<dbReference type="Proteomes" id="UP000683551">
    <property type="component" value="Chromosome"/>
</dbReference>
<gene>
    <name evidence="2" type="ORF">JZL65_02420</name>
</gene>
<sequence length="1333" mass="148091">MSDPLTSSLPQESDAQRIGALAVQAFNANHPTSWRPTSLDGDNDYGYDFQVQTIVAGLVRDVFRVQLKGTASPQLNAAGTLYSISLYLSTVNYYARATEPILLVLCDLSSADLPKNCDIHYLWIHDELRSIRERGVAESQATTTFHVPKANKLNESTDLSGDIEQFNRLARIGEDIYLVAGKLNPELSAGERVTQAAKIASNLETRSPALFNSLTEESPTSWVEAPKDTLQWDLQEAIVALRSGNGERCRSLLECASSLLENAKTSEQMDYWHALGRLRSFELNDEEANAAFDRACTLSNDADIHLIPWAETALRLKLHDTGGPADFSEAKARLKSDSPAVVGMRARLTAGEGKYDEALAIADSIGGVDKYVVQSIAFSMQARWNETIDACDKGIAASRSLRESTKQLFVILRARARYALAVGLSAAPSPTEGIALPTTGPVGANVQLLRSVWEDISEAVMMLRSSGWPANVELIADIWSHTTIMLGLQEQALPLLEEAGEARPTLKTLQEGVELVAAHAETFLLALKANARLPENDRSTLRRISLLHLAHRDKDCVELMLSHGEGITSDVHMLGNTISLAIISAEKIVRNDLANKWTRIMESDSKLAPYLAMHRYVKSISTKMLAKDPALRELENQYDTLGRPAIIAKYLYYELNPADSAQAAKLIELAEELKKRQLLSLDECLLLAQALTTLHQWEMLLELSDQAVARFHTSDRLLAVGALALDKLGRTAEAHSRLQTLIRKDNPDPFALNTYINIAAISGFTREAIDSLESVLANETDKRRKLQCLQYLFSLIHVSDPLSPRLIEIAWRIGEIADQENEAEEGIFLTYMFSATLPVDATLSDERKGEFQRRISAFTMRFPNSRILRSIQIPENPSADEILRILSDAIGIDEDNIRWRAKIQNQLEHGLIPVPYAWRPRHILDGIPDLPTLWKAAKTSRWEHKQFHLTMAVQTADAEWKPASVADMKTRIPLLDFTSLLVVHDLGLFDKLFEFFPKIAVGKATLIELQHLLSPMSGSPYRMECESLLAALKSKFEQIEQPSAEPPEEDGFAKARWASQEVIEIAKADSRFMIYSDDALFRIYASDGATGSLSICTLDFLHGADEMGIMDAQTVAQHIAQLCDWRVGLVIQARYQIAVLPDALGHARNISDGIDILLSNEPCNTLFSGIWHIGKPFPELQGHIGALLRDLTENHVNSTSSIAALVGLWFSKVKLHPKSPTPSDQLIALAISQAAFMDRPMDKLTSQRLCSVFRFLIEFAHGARMDDRLYEESILSLAKLAVEIDQSRGLKGDRLIVERLRMGLTDGTSDYEKFSQGVSNTMVLLAQQRQGRR</sequence>
<dbReference type="EMBL" id="CP071137">
    <property type="protein sequence ID" value="QWY77961.1"/>
    <property type="molecule type" value="Genomic_DNA"/>
</dbReference>
<dbReference type="Gene3D" id="1.25.40.10">
    <property type="entry name" value="Tetratricopeptide repeat domain"/>
    <property type="match status" value="1"/>
</dbReference>
<protein>
    <submittedName>
        <fullName evidence="2">DUF4365 domain-containing protein</fullName>
    </submittedName>
</protein>
<organism evidence="2 3">
    <name type="scientific">Ferrovum myxofaciens</name>
    <dbReference type="NCBI Taxonomy" id="416213"/>
    <lineage>
        <taxon>Bacteria</taxon>
        <taxon>Pseudomonadati</taxon>
        <taxon>Pseudomonadota</taxon>
        <taxon>Betaproteobacteria</taxon>
        <taxon>Ferrovales</taxon>
        <taxon>Ferrovaceae</taxon>
        <taxon>Ferrovum</taxon>
    </lineage>
</organism>